<dbReference type="EMBL" id="JBHMEI010000001">
    <property type="protein sequence ID" value="MFB9199856.1"/>
    <property type="molecule type" value="Genomic_DNA"/>
</dbReference>
<reference evidence="3 4" key="1">
    <citation type="submission" date="2024-09" db="EMBL/GenBank/DDBJ databases">
        <authorList>
            <person name="Sun Q."/>
            <person name="Mori K."/>
        </authorList>
    </citation>
    <scope>NUCLEOTIDE SEQUENCE [LARGE SCALE GENOMIC DNA]</scope>
    <source>
        <strain evidence="3 4">CCM 3426</strain>
    </source>
</reference>
<dbReference type="RefSeq" id="WP_189645516.1">
    <property type="nucleotide sequence ID" value="NZ_BMRC01000001.1"/>
</dbReference>
<evidence type="ECO:0000256" key="1">
    <source>
        <dbReference type="SAM" id="MobiDB-lite"/>
    </source>
</evidence>
<feature type="compositionally biased region" description="Low complexity" evidence="1">
    <location>
        <begin position="10"/>
        <end position="34"/>
    </location>
</feature>
<sequence>MLWPFRRSRPPAAVPASAPGATRSHPGTVPAARGRGVPAARLPWRLPDEPALAGIAADAVSVGDLTVRAVSLVGPGHRCAEPAVPRQDAYRLGRDTAKRHLIVALADGMSDSRQSHLGANVAVTALVGRVRADLDRGGPLRAPDVFLDAARQMAGSAVRHGVTEHDVRAAALVAVVPVSPGPGGHRTARLMALADVGGWLRLPGGWRRLIGEEKAGLDAGRLTEFLPFHPDQVTSVTVELAPRAVLALATDGLGDVLAGDPLARWFAGRWSAPPHIAEFLGDVGFESPGRLDDRTAVVVWCAS</sequence>
<dbReference type="Gene3D" id="3.60.40.10">
    <property type="entry name" value="PPM-type phosphatase domain"/>
    <property type="match status" value="1"/>
</dbReference>
<evidence type="ECO:0000313" key="4">
    <source>
        <dbReference type="Proteomes" id="UP001589647"/>
    </source>
</evidence>
<dbReference type="Pfam" id="PF13672">
    <property type="entry name" value="PP2C_2"/>
    <property type="match status" value="1"/>
</dbReference>
<comment type="caution">
    <text evidence="3">The sequence shown here is derived from an EMBL/GenBank/DDBJ whole genome shotgun (WGS) entry which is preliminary data.</text>
</comment>
<feature type="region of interest" description="Disordered" evidence="1">
    <location>
        <begin position="1"/>
        <end position="34"/>
    </location>
</feature>
<name>A0ABV5I5P8_9ACTN</name>
<feature type="domain" description="PPM-type phosphatase" evidence="2">
    <location>
        <begin position="81"/>
        <end position="271"/>
    </location>
</feature>
<accession>A0ABV5I5P8</accession>
<dbReference type="InterPro" id="IPR036457">
    <property type="entry name" value="PPM-type-like_dom_sf"/>
</dbReference>
<evidence type="ECO:0000259" key="2">
    <source>
        <dbReference type="Pfam" id="PF13672"/>
    </source>
</evidence>
<organism evidence="3 4">
    <name type="scientific">Nonomuraea spiralis</name>
    <dbReference type="NCBI Taxonomy" id="46182"/>
    <lineage>
        <taxon>Bacteria</taxon>
        <taxon>Bacillati</taxon>
        <taxon>Actinomycetota</taxon>
        <taxon>Actinomycetes</taxon>
        <taxon>Streptosporangiales</taxon>
        <taxon>Streptosporangiaceae</taxon>
        <taxon>Nonomuraea</taxon>
    </lineage>
</organism>
<dbReference type="SUPFAM" id="SSF81606">
    <property type="entry name" value="PP2C-like"/>
    <property type="match status" value="1"/>
</dbReference>
<protein>
    <submittedName>
        <fullName evidence="3">Protein phosphatase 2C domain-containing protein</fullName>
    </submittedName>
</protein>
<dbReference type="InterPro" id="IPR001932">
    <property type="entry name" value="PPM-type_phosphatase-like_dom"/>
</dbReference>
<dbReference type="Proteomes" id="UP001589647">
    <property type="component" value="Unassembled WGS sequence"/>
</dbReference>
<evidence type="ECO:0000313" key="3">
    <source>
        <dbReference type="EMBL" id="MFB9199856.1"/>
    </source>
</evidence>
<proteinExistence type="predicted"/>
<gene>
    <name evidence="3" type="ORF">ACFFV7_01520</name>
</gene>
<keyword evidence="4" id="KW-1185">Reference proteome</keyword>